<keyword evidence="2" id="KW-1185">Reference proteome</keyword>
<dbReference type="Proteomes" id="UP001065047">
    <property type="component" value="Unassembled WGS sequence"/>
</dbReference>
<evidence type="ECO:0000313" key="1">
    <source>
        <dbReference type="EMBL" id="GBQ84684.1"/>
    </source>
</evidence>
<dbReference type="EMBL" id="BAPF01000050">
    <property type="protein sequence ID" value="GBQ84684.1"/>
    <property type="molecule type" value="Genomic_DNA"/>
</dbReference>
<comment type="caution">
    <text evidence="1">The sequence shown here is derived from an EMBL/GenBank/DDBJ whole genome shotgun (WGS) entry which is preliminary data.</text>
</comment>
<organism evidence="1 2">
    <name type="scientific">Acetobacter malorum DSM 14337</name>
    <dbReference type="NCBI Taxonomy" id="1307910"/>
    <lineage>
        <taxon>Bacteria</taxon>
        <taxon>Pseudomonadati</taxon>
        <taxon>Pseudomonadota</taxon>
        <taxon>Alphaproteobacteria</taxon>
        <taxon>Acetobacterales</taxon>
        <taxon>Acetobacteraceae</taxon>
        <taxon>Acetobacter</taxon>
    </lineage>
</organism>
<name>A0ABQ0PYE1_9PROT</name>
<gene>
    <name evidence="1" type="ORF">AA14337_2887</name>
</gene>
<protein>
    <submittedName>
        <fullName evidence="1">Uncharacterized protein</fullName>
    </submittedName>
</protein>
<reference evidence="1" key="1">
    <citation type="submission" date="2013-04" db="EMBL/GenBank/DDBJ databases">
        <title>The genome sequencing project of 58 acetic acid bacteria.</title>
        <authorList>
            <person name="Okamoto-Kainuma A."/>
            <person name="Ishikawa M."/>
            <person name="Umino S."/>
            <person name="Koizumi Y."/>
            <person name="Shiwa Y."/>
            <person name="Yoshikawa H."/>
            <person name="Matsutani M."/>
            <person name="Matsushita K."/>
        </authorList>
    </citation>
    <scope>NUCLEOTIDE SEQUENCE</scope>
    <source>
        <strain evidence="1">DSM 14337</strain>
    </source>
</reference>
<evidence type="ECO:0000313" key="2">
    <source>
        <dbReference type="Proteomes" id="UP001065047"/>
    </source>
</evidence>
<sequence>MRCGLIAEDHAEKQSTDTDAYEREIRQKAYTRLSDPTISGSTPGGAADPEDQAFKSPFFYTLNILEVGEEVNRSFGYGLIADQCRRDIKILKRNALALDGIPSEFWGTVPEVYEKQSAELAIERHKAWAEKEERKKQFKQKVLSEDPQALILDRNFVHFDTFSGPDLNEGIFWYATQMAYGRTKIAPIDWIFGLVQDKFERAVEEAISTFKGTGLRDTKCRVPLMTRLAYRFGLG</sequence>
<proteinExistence type="predicted"/>
<accession>A0ABQ0PYE1</accession>